<organism evidence="3 4">
    <name type="scientific">Brachionus calyciflorus</name>
    <dbReference type="NCBI Taxonomy" id="104777"/>
    <lineage>
        <taxon>Eukaryota</taxon>
        <taxon>Metazoa</taxon>
        <taxon>Spiralia</taxon>
        <taxon>Gnathifera</taxon>
        <taxon>Rotifera</taxon>
        <taxon>Eurotatoria</taxon>
        <taxon>Monogononta</taxon>
        <taxon>Pseudotrocha</taxon>
        <taxon>Ploima</taxon>
        <taxon>Brachionidae</taxon>
        <taxon>Brachionus</taxon>
    </lineage>
</organism>
<feature type="region of interest" description="Disordered" evidence="1">
    <location>
        <begin position="27"/>
        <end position="47"/>
    </location>
</feature>
<dbReference type="Proteomes" id="UP000663879">
    <property type="component" value="Unassembled WGS sequence"/>
</dbReference>
<feature type="chain" id="PRO_5032957469" evidence="2">
    <location>
        <begin position="22"/>
        <end position="47"/>
    </location>
</feature>
<evidence type="ECO:0000313" key="3">
    <source>
        <dbReference type="EMBL" id="CAF0984229.1"/>
    </source>
</evidence>
<dbReference type="EMBL" id="CAJNOC010003475">
    <property type="protein sequence ID" value="CAF0984229.1"/>
    <property type="molecule type" value="Genomic_DNA"/>
</dbReference>
<feature type="compositionally biased region" description="Polar residues" evidence="1">
    <location>
        <begin position="32"/>
        <end position="47"/>
    </location>
</feature>
<dbReference type="AlphaFoldDB" id="A0A814FKH5"/>
<gene>
    <name evidence="3" type="ORF">OXX778_LOCUS15581</name>
</gene>
<evidence type="ECO:0000256" key="2">
    <source>
        <dbReference type="SAM" id="SignalP"/>
    </source>
</evidence>
<proteinExistence type="predicted"/>
<comment type="caution">
    <text evidence="3">The sequence shown here is derived from an EMBL/GenBank/DDBJ whole genome shotgun (WGS) entry which is preliminary data.</text>
</comment>
<keyword evidence="2" id="KW-0732">Signal</keyword>
<accession>A0A814FKH5</accession>
<reference evidence="3" key="1">
    <citation type="submission" date="2021-02" db="EMBL/GenBank/DDBJ databases">
        <authorList>
            <person name="Nowell W R."/>
        </authorList>
    </citation>
    <scope>NUCLEOTIDE SEQUENCE</scope>
    <source>
        <strain evidence="3">Ploen Becks lab</strain>
    </source>
</reference>
<name>A0A814FKH5_9BILA</name>
<protein>
    <submittedName>
        <fullName evidence="3">Uncharacterized protein</fullName>
    </submittedName>
</protein>
<dbReference type="OrthoDB" id="5547497at2759"/>
<keyword evidence="4" id="KW-1185">Reference proteome</keyword>
<evidence type="ECO:0000313" key="4">
    <source>
        <dbReference type="Proteomes" id="UP000663879"/>
    </source>
</evidence>
<sequence>LWWISNLFVLIGAALYSHVRGQEMKARHKQSLETPQTKDSGINVRSS</sequence>
<feature type="non-terminal residue" evidence="3">
    <location>
        <position position="1"/>
    </location>
</feature>
<evidence type="ECO:0000256" key="1">
    <source>
        <dbReference type="SAM" id="MobiDB-lite"/>
    </source>
</evidence>
<feature type="signal peptide" evidence="2">
    <location>
        <begin position="1"/>
        <end position="21"/>
    </location>
</feature>